<name>A0A2U2BLC9_ALCFA</name>
<dbReference type="PANTHER" id="PTHR47197">
    <property type="entry name" value="PROTEIN NIRF"/>
    <property type="match status" value="1"/>
</dbReference>
<dbReference type="InterPro" id="IPR051200">
    <property type="entry name" value="Host-pathogen_enzymatic-act"/>
</dbReference>
<dbReference type="AlphaFoldDB" id="A0A2U2BLC9"/>
<gene>
    <name evidence="1" type="ORF">DF183_08940</name>
</gene>
<dbReference type="InterPro" id="IPR011044">
    <property type="entry name" value="Quino_amine_DH_bsu"/>
</dbReference>
<evidence type="ECO:0008006" key="3">
    <source>
        <dbReference type="Google" id="ProtNLM"/>
    </source>
</evidence>
<dbReference type="RefSeq" id="WP_109088882.1">
    <property type="nucleotide sequence ID" value="NZ_CP048039.1"/>
</dbReference>
<dbReference type="STRING" id="511.UZ73_07965"/>
<reference evidence="1 2" key="1">
    <citation type="submission" date="2018-05" db="EMBL/GenBank/DDBJ databases">
        <title>Genome Sequence of an Efficient Indole-Degrading Bacterium, Alcaligenes sp.YBY.</title>
        <authorList>
            <person name="Yang B."/>
        </authorList>
    </citation>
    <scope>NUCLEOTIDE SEQUENCE [LARGE SCALE GENOMIC DNA]</scope>
    <source>
        <strain evidence="1 2">YBY</strain>
    </source>
</reference>
<evidence type="ECO:0000313" key="2">
    <source>
        <dbReference type="Proteomes" id="UP000245216"/>
    </source>
</evidence>
<protein>
    <recommendedName>
        <fullName evidence="3">YncE family protein</fullName>
    </recommendedName>
</protein>
<dbReference type="InterPro" id="IPR015943">
    <property type="entry name" value="WD40/YVTN_repeat-like_dom_sf"/>
</dbReference>
<proteinExistence type="predicted"/>
<dbReference type="PROSITE" id="PS51257">
    <property type="entry name" value="PROKAR_LIPOPROTEIN"/>
    <property type="match status" value="1"/>
</dbReference>
<evidence type="ECO:0000313" key="1">
    <source>
        <dbReference type="EMBL" id="PWE14813.1"/>
    </source>
</evidence>
<sequence length="389" mass="41807">MIASRPASLKMIVASVMGALLLSACQTAPQSQQAGQTSSFNATAPQAQVTFRQDTIDGAYEILAAKDSKQLFVAATPLFEDRAAGFLHVLDQDTLRESQLIQLPRRAFALGLNQKTHTLYVGNTLDGSLLAINSLNGTVKQLIQLGQKEDKGGWEHTRKVVIDEQDNRIFVTNPSEGGRVWIVDGAEGRILHNIDNVGLWPAGAAYDANTKRLFVGHGGKDEIAVINPATGAIEQSFTTGDAKSDKREDSRHFFVNITLSADGKKLFGADANTGKIYVFDTTSGKVENTAEVGLGLLDIVYNDARKELIATNRGVDRETPAGTGSVTILDANTLAVKHRISAPVHPNSVTLSADGQTAFVTIKIPHGDKSPHYLKGAKDSVLRLNLNQL</sequence>
<reference evidence="1 2" key="2">
    <citation type="submission" date="2018-05" db="EMBL/GenBank/DDBJ databases">
        <authorList>
            <person name="Lanie J.A."/>
            <person name="Ng W.-L."/>
            <person name="Kazmierczak K.M."/>
            <person name="Andrzejewski T.M."/>
            <person name="Davidsen T.M."/>
            <person name="Wayne K.J."/>
            <person name="Tettelin H."/>
            <person name="Glass J.I."/>
            <person name="Rusch D."/>
            <person name="Podicherti R."/>
            <person name="Tsui H.-C.T."/>
            <person name="Winkler M.E."/>
        </authorList>
    </citation>
    <scope>NUCLEOTIDE SEQUENCE [LARGE SCALE GENOMIC DNA]</scope>
    <source>
        <strain evidence="1 2">YBY</strain>
    </source>
</reference>
<dbReference type="SUPFAM" id="SSF50969">
    <property type="entry name" value="YVTN repeat-like/Quinoprotein amine dehydrogenase"/>
    <property type="match status" value="1"/>
</dbReference>
<dbReference type="Proteomes" id="UP000245216">
    <property type="component" value="Unassembled WGS sequence"/>
</dbReference>
<comment type="caution">
    <text evidence="1">The sequence shown here is derived from an EMBL/GenBank/DDBJ whole genome shotgun (WGS) entry which is preliminary data.</text>
</comment>
<dbReference type="EMBL" id="QEXO01000002">
    <property type="protein sequence ID" value="PWE14813.1"/>
    <property type="molecule type" value="Genomic_DNA"/>
</dbReference>
<organism evidence="1 2">
    <name type="scientific">Alcaligenes faecalis</name>
    <dbReference type="NCBI Taxonomy" id="511"/>
    <lineage>
        <taxon>Bacteria</taxon>
        <taxon>Pseudomonadati</taxon>
        <taxon>Pseudomonadota</taxon>
        <taxon>Betaproteobacteria</taxon>
        <taxon>Burkholderiales</taxon>
        <taxon>Alcaligenaceae</taxon>
        <taxon>Alcaligenes</taxon>
    </lineage>
</organism>
<dbReference type="Gene3D" id="2.130.10.10">
    <property type="entry name" value="YVTN repeat-like/Quinoprotein amine dehydrogenase"/>
    <property type="match status" value="1"/>
</dbReference>
<dbReference type="PANTHER" id="PTHR47197:SF3">
    <property type="entry name" value="DIHYDRO-HEME D1 DEHYDROGENASE"/>
    <property type="match status" value="1"/>
</dbReference>
<accession>A0A2U2BLC9</accession>